<evidence type="ECO:0000313" key="3">
    <source>
        <dbReference type="Proteomes" id="UP000617041"/>
    </source>
</evidence>
<dbReference type="Pfam" id="PF01272">
    <property type="entry name" value="GreA_GreB"/>
    <property type="match status" value="1"/>
</dbReference>
<dbReference type="EMBL" id="JAEDAO010000001">
    <property type="protein sequence ID" value="MBK0394695.1"/>
    <property type="molecule type" value="Genomic_DNA"/>
</dbReference>
<dbReference type="Proteomes" id="UP000617041">
    <property type="component" value="Unassembled WGS sequence"/>
</dbReference>
<dbReference type="RefSeq" id="WP_200789784.1">
    <property type="nucleotide sequence ID" value="NZ_JAEDAO010000001.1"/>
</dbReference>
<name>A0A934Q451_9BURK</name>
<dbReference type="GO" id="GO:0070063">
    <property type="term" value="F:RNA polymerase binding"/>
    <property type="evidence" value="ECO:0007669"/>
    <property type="project" value="InterPro"/>
</dbReference>
<dbReference type="GO" id="GO:0003746">
    <property type="term" value="F:translation elongation factor activity"/>
    <property type="evidence" value="ECO:0007669"/>
    <property type="project" value="UniProtKB-KW"/>
</dbReference>
<dbReference type="SUPFAM" id="SSF54534">
    <property type="entry name" value="FKBP-like"/>
    <property type="match status" value="1"/>
</dbReference>
<gene>
    <name evidence="2" type="ORF">I8E28_18975</name>
</gene>
<dbReference type="InterPro" id="IPR001437">
    <property type="entry name" value="Tscrpt_elong_fac_GreA/B_C"/>
</dbReference>
<sequence length="133" mass="13882">MQTSTAFDRQLTKLDAVRLLKLIGSGAAPKLADILDEAEVVPGPAIPRDVVTMNAKFIVRDLATGHQQVRVLCYPEDADPAQGRISVLSPAGVAMLGLPAGATAHWHGPAGAACGARIEEVLFQPEAAGDFVT</sequence>
<evidence type="ECO:0000259" key="1">
    <source>
        <dbReference type="Pfam" id="PF01272"/>
    </source>
</evidence>
<keyword evidence="2" id="KW-0251">Elongation factor</keyword>
<dbReference type="PANTHER" id="PTHR30437">
    <property type="entry name" value="TRANSCRIPTION ELONGATION FACTOR GREA"/>
    <property type="match status" value="1"/>
</dbReference>
<dbReference type="Gene3D" id="3.10.50.30">
    <property type="entry name" value="Transcription elongation factor, GreA/GreB, C-terminal domain"/>
    <property type="match status" value="1"/>
</dbReference>
<dbReference type="AlphaFoldDB" id="A0A934Q451"/>
<feature type="domain" description="Transcription elongation factor GreA/GreB C-terminal" evidence="1">
    <location>
        <begin position="47"/>
        <end position="121"/>
    </location>
</feature>
<dbReference type="GO" id="GO:0032784">
    <property type="term" value="P:regulation of DNA-templated transcription elongation"/>
    <property type="evidence" value="ECO:0007669"/>
    <property type="project" value="InterPro"/>
</dbReference>
<dbReference type="InterPro" id="IPR036953">
    <property type="entry name" value="GreA/GreB_C_sf"/>
</dbReference>
<dbReference type="InterPro" id="IPR023459">
    <property type="entry name" value="Tscrpt_elong_fac_GreA/B_fam"/>
</dbReference>
<keyword evidence="3" id="KW-1185">Reference proteome</keyword>
<comment type="caution">
    <text evidence="2">The sequence shown here is derived from an EMBL/GenBank/DDBJ whole genome shotgun (WGS) entry which is preliminary data.</text>
</comment>
<dbReference type="GO" id="GO:0006354">
    <property type="term" value="P:DNA-templated transcription elongation"/>
    <property type="evidence" value="ECO:0007669"/>
    <property type="project" value="TreeGrafter"/>
</dbReference>
<protein>
    <submittedName>
        <fullName evidence="2">GreA/GreB family elongation factor</fullName>
    </submittedName>
</protein>
<keyword evidence="2" id="KW-0648">Protein biosynthesis</keyword>
<accession>A0A934Q451</accession>
<organism evidence="2 3">
    <name type="scientific">Ramlibacter algicola</name>
    <dbReference type="NCBI Taxonomy" id="2795217"/>
    <lineage>
        <taxon>Bacteria</taxon>
        <taxon>Pseudomonadati</taxon>
        <taxon>Pseudomonadota</taxon>
        <taxon>Betaproteobacteria</taxon>
        <taxon>Burkholderiales</taxon>
        <taxon>Comamonadaceae</taxon>
        <taxon>Ramlibacter</taxon>
    </lineage>
</organism>
<proteinExistence type="predicted"/>
<evidence type="ECO:0000313" key="2">
    <source>
        <dbReference type="EMBL" id="MBK0394695.1"/>
    </source>
</evidence>
<dbReference type="GO" id="GO:0003677">
    <property type="term" value="F:DNA binding"/>
    <property type="evidence" value="ECO:0007669"/>
    <property type="project" value="InterPro"/>
</dbReference>
<dbReference type="PANTHER" id="PTHR30437:SF5">
    <property type="entry name" value="REGULATOR OF NUCLEOSIDE DIPHOSPHATE KINASE"/>
    <property type="match status" value="1"/>
</dbReference>
<reference evidence="2" key="1">
    <citation type="submission" date="2020-12" db="EMBL/GenBank/DDBJ databases">
        <title>Ramlibacter sp. nov., isolated from a freshwater alga, Cryptomonas.</title>
        <authorList>
            <person name="Kim H.M."/>
            <person name="Jeon C.O."/>
        </authorList>
    </citation>
    <scope>NUCLEOTIDE SEQUENCE</scope>
    <source>
        <strain evidence="2">CrO1</strain>
    </source>
</reference>